<proteinExistence type="predicted"/>
<organism evidence="1">
    <name type="scientific">uncultured Desulfobacteraceae bacterium</name>
    <dbReference type="NCBI Taxonomy" id="218296"/>
    <lineage>
        <taxon>Bacteria</taxon>
        <taxon>Pseudomonadati</taxon>
        <taxon>Thermodesulfobacteriota</taxon>
        <taxon>Desulfobacteria</taxon>
        <taxon>Desulfobacterales</taxon>
        <taxon>Desulfobacteraceae</taxon>
        <taxon>environmental samples</taxon>
    </lineage>
</organism>
<dbReference type="EMBL" id="CAACVI010000034">
    <property type="protein sequence ID" value="VEN74522.1"/>
    <property type="molecule type" value="Genomic_DNA"/>
</dbReference>
<reference evidence="1" key="1">
    <citation type="submission" date="2019-01" db="EMBL/GenBank/DDBJ databases">
        <authorList>
            <consortium name="Genoscope - CEA"/>
            <person name="William W."/>
        </authorList>
    </citation>
    <scope>NUCLEOTIDE SEQUENCE</scope>
    <source>
        <strain evidence="1">CR-1</strain>
    </source>
</reference>
<evidence type="ECO:0008006" key="2">
    <source>
        <dbReference type="Google" id="ProtNLM"/>
    </source>
</evidence>
<dbReference type="InterPro" id="IPR011009">
    <property type="entry name" value="Kinase-like_dom_sf"/>
</dbReference>
<accession>A0A484HH18</accession>
<sequence length="334" mass="38623">MLHDRVVSKKIIGGGSNSKVFKLTCRDGTVYAGKMYFRSPEDFRNRLETEFGGVTFLRRNGVRNIPVPVKSNNAMRCAVYEFIHGVKIPFRKIGKKEIDSAVGFLKKLKKVSRVKESETIGDASEACFSLKDILDNLEFRLERLIGVPKISTISKELHDFLRNSFIPSYREIVKWSVEFCKKRGMDEPINRCAQTLSPSDFGFHNALLDGEGELIFLDFEYFGWDDPAKMISDFLLHPGMSLNNDVKRYFADEVFFCFSEGVELIRDRTEAVYPLFGLKWCLILLNEFVQDDILRRNFAGKAYNLEEQQMIQLNKTKKMLKKVIEEHGKFPYSR</sequence>
<name>A0A484HH18_9BACT</name>
<dbReference type="AlphaFoldDB" id="A0A484HH18"/>
<evidence type="ECO:0000313" key="1">
    <source>
        <dbReference type="EMBL" id="VEN74522.1"/>
    </source>
</evidence>
<dbReference type="SUPFAM" id="SSF56112">
    <property type="entry name" value="Protein kinase-like (PK-like)"/>
    <property type="match status" value="1"/>
</dbReference>
<gene>
    <name evidence="1" type="ORF">EPICR_40104</name>
</gene>
<protein>
    <recommendedName>
        <fullName evidence="2">Aminoglycoside phosphotransferase domain-containing protein</fullName>
    </recommendedName>
</protein>